<gene>
    <name evidence="1" type="ORF">NM208_g4755</name>
</gene>
<comment type="caution">
    <text evidence="1">The sequence shown here is derived from an EMBL/GenBank/DDBJ whole genome shotgun (WGS) entry which is preliminary data.</text>
</comment>
<organism evidence="1 2">
    <name type="scientific">Fusarium decemcellulare</name>
    <dbReference type="NCBI Taxonomy" id="57161"/>
    <lineage>
        <taxon>Eukaryota</taxon>
        <taxon>Fungi</taxon>
        <taxon>Dikarya</taxon>
        <taxon>Ascomycota</taxon>
        <taxon>Pezizomycotina</taxon>
        <taxon>Sordariomycetes</taxon>
        <taxon>Hypocreomycetidae</taxon>
        <taxon>Hypocreales</taxon>
        <taxon>Nectriaceae</taxon>
        <taxon>Fusarium</taxon>
        <taxon>Fusarium decemcellulare species complex</taxon>
    </lineage>
</organism>
<evidence type="ECO:0000313" key="1">
    <source>
        <dbReference type="EMBL" id="KAJ3541097.1"/>
    </source>
</evidence>
<reference evidence="1" key="1">
    <citation type="submission" date="2022-08" db="EMBL/GenBank/DDBJ databases">
        <title>Genome Sequence of Fusarium decemcellulare.</title>
        <authorList>
            <person name="Buettner E."/>
        </authorList>
    </citation>
    <scope>NUCLEOTIDE SEQUENCE</scope>
    <source>
        <strain evidence="1">Babe19</strain>
    </source>
</reference>
<dbReference type="EMBL" id="JANRMS010000371">
    <property type="protein sequence ID" value="KAJ3541097.1"/>
    <property type="molecule type" value="Genomic_DNA"/>
</dbReference>
<proteinExistence type="predicted"/>
<protein>
    <submittedName>
        <fullName evidence="1">Uncharacterized protein</fullName>
    </submittedName>
</protein>
<accession>A0ACC1SJL3</accession>
<sequence>MGEEKTMHLLAQYSDTINAPVEEIWAIIAAFGSESLWMPTCIKSTLEGFGLGAVRSLVLSPQPDVVIKEKIEAADPINHTIRYSVTRDDLVGVASICEVAMEVLGGSQTRVRYVAHTDLQDEEMRRMIQPNLEGIFRGNVEGITSKLVK</sequence>
<dbReference type="Proteomes" id="UP001148629">
    <property type="component" value="Unassembled WGS sequence"/>
</dbReference>
<evidence type="ECO:0000313" key="2">
    <source>
        <dbReference type="Proteomes" id="UP001148629"/>
    </source>
</evidence>
<name>A0ACC1SJL3_9HYPO</name>
<keyword evidence="2" id="KW-1185">Reference proteome</keyword>